<dbReference type="InterPro" id="IPR023606">
    <property type="entry name" value="CoA-Trfase_III_dom_1_sf"/>
</dbReference>
<dbReference type="Gene3D" id="3.40.50.10540">
    <property type="entry name" value="Crotonobetainyl-coa:carnitine coa-transferase, domain 1"/>
    <property type="match status" value="1"/>
</dbReference>
<accession>A0A248LGR0</accession>
<dbReference type="SUPFAM" id="SSF89796">
    <property type="entry name" value="CoA-transferase family III (CaiB/BaiF)"/>
    <property type="match status" value="1"/>
</dbReference>
<dbReference type="Proteomes" id="UP000197424">
    <property type="component" value="Chromosome"/>
</dbReference>
<keyword evidence="1" id="KW-0808">Transferase</keyword>
<dbReference type="PANTHER" id="PTHR48207">
    <property type="entry name" value="SUCCINATE--HYDROXYMETHYLGLUTARATE COA-TRANSFERASE"/>
    <property type="match status" value="1"/>
</dbReference>
<evidence type="ECO:0000313" key="3">
    <source>
        <dbReference type="Proteomes" id="UP000197424"/>
    </source>
</evidence>
<dbReference type="AlphaFoldDB" id="A0A248LGR0"/>
<dbReference type="InterPro" id="IPR003673">
    <property type="entry name" value="CoA-Trfase_fam_III"/>
</dbReference>
<dbReference type="EMBL" id="CP022115">
    <property type="protein sequence ID" value="ASJ23937.1"/>
    <property type="molecule type" value="Genomic_DNA"/>
</dbReference>
<evidence type="ECO:0000313" key="2">
    <source>
        <dbReference type="EMBL" id="ASJ23937.1"/>
    </source>
</evidence>
<organism evidence="2 3">
    <name type="scientific">Laribacter hongkongensis</name>
    <dbReference type="NCBI Taxonomy" id="168471"/>
    <lineage>
        <taxon>Bacteria</taxon>
        <taxon>Pseudomonadati</taxon>
        <taxon>Pseudomonadota</taxon>
        <taxon>Betaproteobacteria</taxon>
        <taxon>Neisseriales</taxon>
        <taxon>Aquaspirillaceae</taxon>
        <taxon>Laribacter</taxon>
    </lineage>
</organism>
<name>A0A248LGR0_9NEIS</name>
<dbReference type="Pfam" id="PF02515">
    <property type="entry name" value="CoA_transf_3"/>
    <property type="match status" value="1"/>
</dbReference>
<proteinExistence type="predicted"/>
<dbReference type="InterPro" id="IPR050483">
    <property type="entry name" value="CoA-transferase_III_domain"/>
</dbReference>
<dbReference type="Gene3D" id="3.30.1540.10">
    <property type="entry name" value="formyl-coa transferase, domain 3"/>
    <property type="match status" value="1"/>
</dbReference>
<protein>
    <submittedName>
        <fullName evidence="2">Alpha-methylacyl-CoA racemase</fullName>
    </submittedName>
</protein>
<gene>
    <name evidence="2" type="ORF">LHGZ1_1106</name>
</gene>
<dbReference type="InterPro" id="IPR044855">
    <property type="entry name" value="CoA-Trfase_III_dom3_sf"/>
</dbReference>
<evidence type="ECO:0000256" key="1">
    <source>
        <dbReference type="ARBA" id="ARBA00022679"/>
    </source>
</evidence>
<dbReference type="PANTHER" id="PTHR48207:SF3">
    <property type="entry name" value="SUCCINATE--HYDROXYMETHYLGLUTARATE COA-TRANSFERASE"/>
    <property type="match status" value="1"/>
</dbReference>
<reference evidence="3" key="1">
    <citation type="submission" date="2017-06" db="EMBL/GenBank/DDBJ databases">
        <title>Whole genome sequence of Laribacter hongkongensis LHGZ1.</title>
        <authorList>
            <person name="Chen D."/>
            <person name="Wu H."/>
            <person name="Chen J."/>
        </authorList>
    </citation>
    <scope>NUCLEOTIDE SEQUENCE [LARGE SCALE GENOMIC DNA]</scope>
    <source>
        <strain evidence="3">LHGZ1</strain>
    </source>
</reference>
<sequence>MKPNPPRSGLLTKGKDMGALSGFRVLDLSRVLAGPWCGQILADLGADVIKVERPGSGDDTRGWGPPWMKDTDGQPTREAAYYQSANRGKRSVAINLATEEGQALVRALAANSDVLIENYKANSLGKYGLDYASLSKLNPRLVYCSITGFGQTGPRAAEPGYDFIIQGLGGLMSITGERDDLPGGGPQKTGVAFADLMTGLYAAIAIQAALLSREKTGLGQHVDLALLDVQVATLANQTMNYLASGKVPGRYGNAHANIVPYQVFRASDRDFIIACGNDSQFVALCDSIGLPDLPKDPRFTRNADRIIHREEIVAILSQHFLTDSADEWVRRIHAVKVPVGAINNIEQALAEPQIAAREMLVNIPHPLNPAFRMVGSPIKLSGTPVEYRRPAPMLGQDTDDVLAGQLGLSDAQLAELKAGGIIEQRPGC</sequence>
<dbReference type="GO" id="GO:0008410">
    <property type="term" value="F:CoA-transferase activity"/>
    <property type="evidence" value="ECO:0007669"/>
    <property type="project" value="TreeGrafter"/>
</dbReference>